<dbReference type="InterPro" id="IPR041881">
    <property type="entry name" value="PqqD_sf"/>
</dbReference>
<evidence type="ECO:0000256" key="2">
    <source>
        <dbReference type="ARBA" id="ARBA00011741"/>
    </source>
</evidence>
<dbReference type="HAMAP" id="MF_00655">
    <property type="entry name" value="PQQ_syn_PqqD"/>
    <property type="match status" value="1"/>
</dbReference>
<evidence type="ECO:0000256" key="3">
    <source>
        <dbReference type="ARBA" id="ARBA00022905"/>
    </source>
</evidence>
<dbReference type="GO" id="GO:0048038">
    <property type="term" value="F:quinone binding"/>
    <property type="evidence" value="ECO:0007669"/>
    <property type="project" value="InterPro"/>
</dbReference>
<organism evidence="5">
    <name type="scientific">uncultured Microvirga sp</name>
    <dbReference type="NCBI Taxonomy" id="412392"/>
    <lineage>
        <taxon>Bacteria</taxon>
        <taxon>Pseudomonadati</taxon>
        <taxon>Pseudomonadota</taxon>
        <taxon>Alphaproteobacteria</taxon>
        <taxon>Hyphomicrobiales</taxon>
        <taxon>Methylobacteriaceae</taxon>
        <taxon>Microvirga</taxon>
        <taxon>environmental samples</taxon>
    </lineage>
</organism>
<comment type="similarity">
    <text evidence="4">Belongs to the PqqD family.</text>
</comment>
<proteinExistence type="inferred from homology"/>
<name>A0A6J4MJS3_9HYPH</name>
<evidence type="ECO:0000256" key="1">
    <source>
        <dbReference type="ARBA" id="ARBA00004886"/>
    </source>
</evidence>
<dbReference type="UniPathway" id="UPA00539"/>
<dbReference type="NCBIfam" id="TIGR03859">
    <property type="entry name" value="PQQ_PqqD"/>
    <property type="match status" value="1"/>
</dbReference>
<dbReference type="AlphaFoldDB" id="A0A6J4MJS3"/>
<comment type="subunit">
    <text evidence="2 4">Monomer. Interacts with PqqE.</text>
</comment>
<comment type="pathway">
    <text evidence="1 4">Cofactor biosynthesis; pyrroloquinoline quinone biosynthesis.</text>
</comment>
<accession>A0A6J4MJS3</accession>
<dbReference type="InterPro" id="IPR008792">
    <property type="entry name" value="PQQD"/>
</dbReference>
<sequence length="92" mass="9859">MTARNDTPRPRLARGVRLQADPARGGHVLLAPERVVAANASAVAILELCDGSRSTDAITDELAARYGADRERIAADVRTVLADLAAKRLIER</sequence>
<dbReference type="GO" id="GO:0018189">
    <property type="term" value="P:pyrroloquinoline quinone biosynthetic process"/>
    <property type="evidence" value="ECO:0007669"/>
    <property type="project" value="UniProtKB-UniRule"/>
</dbReference>
<gene>
    <name evidence="4" type="primary">pqqD</name>
    <name evidence="5" type="ORF">AVDCRST_MAG90-2909</name>
</gene>
<dbReference type="InterPro" id="IPR022479">
    <property type="entry name" value="PqqD_bac"/>
</dbReference>
<dbReference type="Pfam" id="PF05402">
    <property type="entry name" value="PqqD"/>
    <property type="match status" value="1"/>
</dbReference>
<evidence type="ECO:0000256" key="4">
    <source>
        <dbReference type="HAMAP-Rule" id="MF_00655"/>
    </source>
</evidence>
<reference evidence="5" key="1">
    <citation type="submission" date="2020-02" db="EMBL/GenBank/DDBJ databases">
        <authorList>
            <person name="Meier V. D."/>
        </authorList>
    </citation>
    <scope>NUCLEOTIDE SEQUENCE</scope>
    <source>
        <strain evidence="5">AVDCRST_MAG90</strain>
    </source>
</reference>
<protein>
    <recommendedName>
        <fullName evidence="4">PqqA binding protein</fullName>
    </recommendedName>
    <alternativeName>
        <fullName evidence="4">Coenzyme PQQ synthesis protein D</fullName>
    </alternativeName>
    <alternativeName>
        <fullName evidence="4">Pyrroloquinoline quinone biosynthesis protein D</fullName>
    </alternativeName>
</protein>
<comment type="function">
    <text evidence="4">Functions as a PqqA binding protein and presents PqqA to PqqE, in the pyrroloquinoline quinone (PQQ) biosynthetic pathway.</text>
</comment>
<dbReference type="EMBL" id="CADCUC010000604">
    <property type="protein sequence ID" value="CAA9359480.1"/>
    <property type="molecule type" value="Genomic_DNA"/>
</dbReference>
<keyword evidence="3 4" id="KW-0884">PQQ biosynthesis</keyword>
<evidence type="ECO:0000313" key="5">
    <source>
        <dbReference type="EMBL" id="CAA9359480.1"/>
    </source>
</evidence>
<dbReference type="Gene3D" id="1.10.10.1150">
    <property type="entry name" value="Coenzyme PQQ synthesis protein D (PqqD)"/>
    <property type="match status" value="1"/>
</dbReference>